<evidence type="ECO:0000313" key="2">
    <source>
        <dbReference type="EMBL" id="SDN29484.1"/>
    </source>
</evidence>
<reference evidence="3" key="1">
    <citation type="submission" date="2016-10" db="EMBL/GenBank/DDBJ databases">
        <authorList>
            <person name="Varghese N."/>
            <person name="Submissions S."/>
        </authorList>
    </citation>
    <scope>NUCLEOTIDE SEQUENCE [LARGE SCALE GENOMIC DNA]</scope>
    <source>
        <strain evidence="3">CGMCC 1.10119</strain>
    </source>
</reference>
<dbReference type="InterPro" id="IPR055950">
    <property type="entry name" value="DUF7528"/>
</dbReference>
<keyword evidence="3" id="KW-1185">Reference proteome</keyword>
<accession>A0A1H0A8D3</accession>
<feature type="region of interest" description="Disordered" evidence="1">
    <location>
        <begin position="146"/>
        <end position="176"/>
    </location>
</feature>
<dbReference type="AlphaFoldDB" id="A0A1H0A8D3"/>
<dbReference type="EMBL" id="FNHL01000009">
    <property type="protein sequence ID" value="SDN29484.1"/>
    <property type="molecule type" value="Genomic_DNA"/>
</dbReference>
<dbReference type="Pfam" id="PF24372">
    <property type="entry name" value="DUF7528"/>
    <property type="match status" value="1"/>
</dbReference>
<sequence>MLCHGVPSLLVAFFSGDETAVTVSTDGESVIVQVDGSSCELSRSDAAELHGALGDALTEQQEFFRTAGEYRTDGSYVVSRRGADSAGNAKVFQSFEELRRLYDRLPETFDADDVGRTGLTGSRRHMLVRHVCEHPAFDCEIERRNPLTATKVEQKNESGVDEPNPSPPAEIPSMAD</sequence>
<proteinExistence type="predicted"/>
<name>A0A1H0A8D3_9EURY</name>
<dbReference type="Proteomes" id="UP000199451">
    <property type="component" value="Unassembled WGS sequence"/>
</dbReference>
<organism evidence="2 3">
    <name type="scientific">Halogranum gelatinilyticum</name>
    <dbReference type="NCBI Taxonomy" id="660521"/>
    <lineage>
        <taxon>Archaea</taxon>
        <taxon>Methanobacteriati</taxon>
        <taxon>Methanobacteriota</taxon>
        <taxon>Stenosarchaea group</taxon>
        <taxon>Halobacteria</taxon>
        <taxon>Halobacteriales</taxon>
        <taxon>Haloferacaceae</taxon>
    </lineage>
</organism>
<evidence type="ECO:0000256" key="1">
    <source>
        <dbReference type="SAM" id="MobiDB-lite"/>
    </source>
</evidence>
<evidence type="ECO:0000313" key="3">
    <source>
        <dbReference type="Proteomes" id="UP000199451"/>
    </source>
</evidence>
<gene>
    <name evidence="2" type="ORF">SAMN04487949_3860</name>
</gene>
<protein>
    <submittedName>
        <fullName evidence="2">Uncharacterized protein</fullName>
    </submittedName>
</protein>